<name>A0A4Y2KLT7_ARAVE</name>
<proteinExistence type="predicted"/>
<dbReference type="Proteomes" id="UP000499080">
    <property type="component" value="Unassembled WGS sequence"/>
</dbReference>
<comment type="caution">
    <text evidence="1">The sequence shown here is derived from an EMBL/GenBank/DDBJ whole genome shotgun (WGS) entry which is preliminary data.</text>
</comment>
<reference evidence="1 2" key="1">
    <citation type="journal article" date="2019" name="Sci. Rep.">
        <title>Orb-weaving spider Araneus ventricosus genome elucidates the spidroin gene catalogue.</title>
        <authorList>
            <person name="Kono N."/>
            <person name="Nakamura H."/>
            <person name="Ohtoshi R."/>
            <person name="Moran D.A.P."/>
            <person name="Shinohara A."/>
            <person name="Yoshida Y."/>
            <person name="Fujiwara M."/>
            <person name="Mori M."/>
            <person name="Tomita M."/>
            <person name="Arakawa K."/>
        </authorList>
    </citation>
    <scope>NUCLEOTIDE SEQUENCE [LARGE SCALE GENOMIC DNA]</scope>
</reference>
<dbReference type="AlphaFoldDB" id="A0A4Y2KLT7"/>
<sequence length="109" mass="12136">MLESDSNFLPVIACQWINLCLEGQDVRCSMAEIRPAQFRSKGPGNDPTAICPLHYCVMDDSLEELEGSETDHGPPNVHGCRLRKLLHMVSLPVPGSFLIETLMVQCLRL</sequence>
<evidence type="ECO:0000313" key="2">
    <source>
        <dbReference type="Proteomes" id="UP000499080"/>
    </source>
</evidence>
<keyword evidence="2" id="KW-1185">Reference proteome</keyword>
<protein>
    <submittedName>
        <fullName evidence="1">Uncharacterized protein</fullName>
    </submittedName>
</protein>
<accession>A0A4Y2KLT7</accession>
<dbReference type="EMBL" id="BGPR01004785">
    <property type="protein sequence ID" value="GBN03335.1"/>
    <property type="molecule type" value="Genomic_DNA"/>
</dbReference>
<organism evidence="1 2">
    <name type="scientific">Araneus ventricosus</name>
    <name type="common">Orbweaver spider</name>
    <name type="synonym">Epeira ventricosa</name>
    <dbReference type="NCBI Taxonomy" id="182803"/>
    <lineage>
        <taxon>Eukaryota</taxon>
        <taxon>Metazoa</taxon>
        <taxon>Ecdysozoa</taxon>
        <taxon>Arthropoda</taxon>
        <taxon>Chelicerata</taxon>
        <taxon>Arachnida</taxon>
        <taxon>Araneae</taxon>
        <taxon>Araneomorphae</taxon>
        <taxon>Entelegynae</taxon>
        <taxon>Araneoidea</taxon>
        <taxon>Araneidae</taxon>
        <taxon>Araneus</taxon>
    </lineage>
</organism>
<gene>
    <name evidence="1" type="ORF">AVEN_97528_1</name>
</gene>
<evidence type="ECO:0000313" key="1">
    <source>
        <dbReference type="EMBL" id="GBN03335.1"/>
    </source>
</evidence>